<dbReference type="GO" id="GO:0005829">
    <property type="term" value="C:cytosol"/>
    <property type="evidence" value="ECO:0007669"/>
    <property type="project" value="TreeGrafter"/>
</dbReference>
<dbReference type="OrthoDB" id="9797795at2"/>
<dbReference type="Pfam" id="PF01075">
    <property type="entry name" value="Glyco_transf_9"/>
    <property type="match status" value="1"/>
</dbReference>
<keyword evidence="4" id="KW-1185">Reference proteome</keyword>
<dbReference type="SUPFAM" id="SSF53756">
    <property type="entry name" value="UDP-Glycosyltransferase/glycogen phosphorylase"/>
    <property type="match status" value="1"/>
</dbReference>
<dbReference type="KEGG" id="pin:Ping_0327"/>
<sequence length="339" mass="37878">MRKILVVRNDKIGDFMLAWPSFAMLKKSLPDAQIDALVPAYTKPLAQLCPWIDNVIVDDPEQSQQARLVNEIKAENYSDYICLFSTTRNAQLGRKAKIAYRLAPATKWAQFLFNDRLKQRRSQSAKPESEYNLDLIRHFLQKNKITPVEVRPPFLNVDRKVKQTQRNLLQQKLGKSINKLCFIHAGSGGSANNLSIAQYAHLITLLNEHVANLGFILTAGPGEEVQAKQLQALLPDNVCSYLYQSTKGLISFCQTISCADLFIAGSTGPLHIAGAADVPTAGFFPAKRSATPLRWQPLNSTGRHIAFIPPNNNSQDDMTAIDINLVMQNLLSFLEKNNF</sequence>
<dbReference type="InterPro" id="IPR051199">
    <property type="entry name" value="LPS_LOS_Heptosyltrfase"/>
</dbReference>
<dbReference type="CDD" id="cd03789">
    <property type="entry name" value="GT9_LPS_heptosyltransferase"/>
    <property type="match status" value="1"/>
</dbReference>
<evidence type="ECO:0000256" key="2">
    <source>
        <dbReference type="ARBA" id="ARBA00022679"/>
    </source>
</evidence>
<protein>
    <submittedName>
        <fullName evidence="3">Glycosyl transferase, family 9</fullName>
    </submittedName>
</protein>
<dbReference type="PANTHER" id="PTHR30160:SF15">
    <property type="entry name" value="GLYCOSYLTRANSFERASE HI_0523-RELATED"/>
    <property type="match status" value="1"/>
</dbReference>
<dbReference type="Proteomes" id="UP000000639">
    <property type="component" value="Chromosome"/>
</dbReference>
<dbReference type="RefSeq" id="WP_011768752.1">
    <property type="nucleotide sequence ID" value="NC_008709.1"/>
</dbReference>
<dbReference type="HOGENOM" id="CLU_038371_1_0_6"/>
<name>A1SRS8_PSYIN</name>
<organism evidence="3 4">
    <name type="scientific">Psychromonas ingrahamii (strain DSM 17664 / CCUG 51855 / 37)</name>
    <dbReference type="NCBI Taxonomy" id="357804"/>
    <lineage>
        <taxon>Bacteria</taxon>
        <taxon>Pseudomonadati</taxon>
        <taxon>Pseudomonadota</taxon>
        <taxon>Gammaproteobacteria</taxon>
        <taxon>Alteromonadales</taxon>
        <taxon>Psychromonadaceae</taxon>
        <taxon>Psychromonas</taxon>
    </lineage>
</organism>
<dbReference type="STRING" id="357804.Ping_0327"/>
<accession>A1SRS8</accession>
<gene>
    <name evidence="3" type="ordered locus">Ping_0327</name>
</gene>
<keyword evidence="2 3" id="KW-0808">Transferase</keyword>
<evidence type="ECO:0000313" key="3">
    <source>
        <dbReference type="EMBL" id="ABM02193.1"/>
    </source>
</evidence>
<dbReference type="GO" id="GO:0008713">
    <property type="term" value="F:ADP-heptose-lipopolysaccharide heptosyltransferase activity"/>
    <property type="evidence" value="ECO:0007669"/>
    <property type="project" value="TreeGrafter"/>
</dbReference>
<dbReference type="InterPro" id="IPR002201">
    <property type="entry name" value="Glyco_trans_9"/>
</dbReference>
<keyword evidence="1" id="KW-0328">Glycosyltransferase</keyword>
<evidence type="ECO:0000313" key="4">
    <source>
        <dbReference type="Proteomes" id="UP000000639"/>
    </source>
</evidence>
<dbReference type="GO" id="GO:0009244">
    <property type="term" value="P:lipopolysaccharide core region biosynthetic process"/>
    <property type="evidence" value="ECO:0007669"/>
    <property type="project" value="TreeGrafter"/>
</dbReference>
<reference evidence="3 4" key="1">
    <citation type="submission" date="2007-01" db="EMBL/GenBank/DDBJ databases">
        <title>Complete sequence of Psychromonas ingrahamii 37.</title>
        <authorList>
            <consortium name="US DOE Joint Genome Institute"/>
            <person name="Copeland A."/>
            <person name="Lucas S."/>
            <person name="Lapidus A."/>
            <person name="Barry K."/>
            <person name="Detter J.C."/>
            <person name="Glavina del Rio T."/>
            <person name="Hammon N."/>
            <person name="Israni S."/>
            <person name="Dalin E."/>
            <person name="Tice H."/>
            <person name="Pitluck S."/>
            <person name="Thompson L.S."/>
            <person name="Brettin T."/>
            <person name="Bruce D."/>
            <person name="Han C."/>
            <person name="Tapia R."/>
            <person name="Schmutz J."/>
            <person name="Larimer F."/>
            <person name="Land M."/>
            <person name="Hauser L."/>
            <person name="Kyrpides N."/>
            <person name="Ivanova N."/>
            <person name="Staley J."/>
            <person name="Richardson P."/>
        </authorList>
    </citation>
    <scope>NUCLEOTIDE SEQUENCE [LARGE SCALE GENOMIC DNA]</scope>
    <source>
        <strain evidence="3 4">37</strain>
    </source>
</reference>
<evidence type="ECO:0000256" key="1">
    <source>
        <dbReference type="ARBA" id="ARBA00022676"/>
    </source>
</evidence>
<dbReference type="AlphaFoldDB" id="A1SRS8"/>
<dbReference type="EMBL" id="CP000510">
    <property type="protein sequence ID" value="ABM02193.1"/>
    <property type="molecule type" value="Genomic_DNA"/>
</dbReference>
<proteinExistence type="predicted"/>
<dbReference type="eggNOG" id="COG0859">
    <property type="taxonomic scope" value="Bacteria"/>
</dbReference>
<dbReference type="PANTHER" id="PTHR30160">
    <property type="entry name" value="TETRAACYLDISACCHARIDE 4'-KINASE-RELATED"/>
    <property type="match status" value="1"/>
</dbReference>
<dbReference type="Gene3D" id="3.40.50.2000">
    <property type="entry name" value="Glycogen Phosphorylase B"/>
    <property type="match status" value="2"/>
</dbReference>
<dbReference type="CAZy" id="GT9">
    <property type="family name" value="Glycosyltransferase Family 9"/>
</dbReference>